<proteinExistence type="predicted"/>
<accession>A0A0F9YUV4</accession>
<name>A0A0F9YUV4_9ZZZZ</name>
<dbReference type="EMBL" id="LAZR01000009">
    <property type="protein sequence ID" value="KKO08624.1"/>
    <property type="molecule type" value="Genomic_DNA"/>
</dbReference>
<dbReference type="AlphaFoldDB" id="A0A0F9YUV4"/>
<organism evidence="1">
    <name type="scientific">marine sediment metagenome</name>
    <dbReference type="NCBI Taxonomy" id="412755"/>
    <lineage>
        <taxon>unclassified sequences</taxon>
        <taxon>metagenomes</taxon>
        <taxon>ecological metagenomes</taxon>
    </lineage>
</organism>
<protein>
    <submittedName>
        <fullName evidence="1">Uncharacterized protein</fullName>
    </submittedName>
</protein>
<comment type="caution">
    <text evidence="1">The sequence shown here is derived from an EMBL/GenBank/DDBJ whole genome shotgun (WGS) entry which is preliminary data.</text>
</comment>
<gene>
    <name evidence="1" type="ORF">LCGC14_0045640</name>
</gene>
<sequence>MKLSSVMFCAASALFFGISSLPAAAKPASCELTVEGKTYVDGLCSFELLSSGDGSFKIMSSTADYFAYVYVDGKGGATAHWNEIAGVNRAHTPLGSLVRDGACWTSNTVRICASEPEEVSDLSPLGDWDCEIMGFSLTEGTYKNSSAPEAAVADIKTMGPNAFHVVLKDGYNFGLFEVTKDSLTWYSKASGDIFECVRE</sequence>
<evidence type="ECO:0000313" key="1">
    <source>
        <dbReference type="EMBL" id="KKO08624.1"/>
    </source>
</evidence>
<reference evidence="1" key="1">
    <citation type="journal article" date="2015" name="Nature">
        <title>Complex archaea that bridge the gap between prokaryotes and eukaryotes.</title>
        <authorList>
            <person name="Spang A."/>
            <person name="Saw J.H."/>
            <person name="Jorgensen S.L."/>
            <person name="Zaremba-Niedzwiedzka K."/>
            <person name="Martijn J."/>
            <person name="Lind A.E."/>
            <person name="van Eijk R."/>
            <person name="Schleper C."/>
            <person name="Guy L."/>
            <person name="Ettema T.J."/>
        </authorList>
    </citation>
    <scope>NUCLEOTIDE SEQUENCE</scope>
</reference>